<feature type="signal peptide" evidence="4">
    <location>
        <begin position="1"/>
        <end position="23"/>
    </location>
</feature>
<evidence type="ECO:0000256" key="3">
    <source>
        <dbReference type="ARBA" id="ARBA00022729"/>
    </source>
</evidence>
<dbReference type="PANTHER" id="PTHR30290">
    <property type="entry name" value="PERIPLASMIC BINDING COMPONENT OF ABC TRANSPORTER"/>
    <property type="match status" value="1"/>
</dbReference>
<organism evidence="6 7">
    <name type="scientific">Lachnoclostridium phytofermentans</name>
    <dbReference type="NCBI Taxonomy" id="66219"/>
    <lineage>
        <taxon>Bacteria</taxon>
        <taxon>Bacillati</taxon>
        <taxon>Bacillota</taxon>
        <taxon>Clostridia</taxon>
        <taxon>Lachnospirales</taxon>
        <taxon>Lachnospiraceae</taxon>
    </lineage>
</organism>
<dbReference type="InterPro" id="IPR039424">
    <property type="entry name" value="SBP_5"/>
</dbReference>
<reference evidence="6 7" key="1">
    <citation type="journal article" date="2018" name="Nat. Biotechnol.">
        <title>A standardized bacterial taxonomy based on genome phylogeny substantially revises the tree of life.</title>
        <authorList>
            <person name="Parks D.H."/>
            <person name="Chuvochina M."/>
            <person name="Waite D.W."/>
            <person name="Rinke C."/>
            <person name="Skarshewski A."/>
            <person name="Chaumeil P.A."/>
            <person name="Hugenholtz P."/>
        </authorList>
    </citation>
    <scope>NUCLEOTIDE SEQUENCE [LARGE SCALE GENOMIC DNA]</scope>
    <source>
        <strain evidence="6">UBA11728</strain>
    </source>
</reference>
<evidence type="ECO:0000259" key="5">
    <source>
        <dbReference type="Pfam" id="PF00496"/>
    </source>
</evidence>
<accession>A0A3D2X869</accession>
<dbReference type="Proteomes" id="UP000262969">
    <property type="component" value="Unassembled WGS sequence"/>
</dbReference>
<evidence type="ECO:0000256" key="4">
    <source>
        <dbReference type="SAM" id="SignalP"/>
    </source>
</evidence>
<dbReference type="GO" id="GO:1904680">
    <property type="term" value="F:peptide transmembrane transporter activity"/>
    <property type="evidence" value="ECO:0007669"/>
    <property type="project" value="TreeGrafter"/>
</dbReference>
<feature type="chain" id="PRO_5038533509" description="Solute-binding protein family 5 domain-containing protein" evidence="4">
    <location>
        <begin position="24"/>
        <end position="640"/>
    </location>
</feature>
<dbReference type="InterPro" id="IPR000914">
    <property type="entry name" value="SBP_5_dom"/>
</dbReference>
<keyword evidence="3 4" id="KW-0732">Signal</keyword>
<dbReference type="SUPFAM" id="SSF53850">
    <property type="entry name" value="Periplasmic binding protein-like II"/>
    <property type="match status" value="1"/>
</dbReference>
<comment type="caution">
    <text evidence="6">The sequence shown here is derived from an EMBL/GenBank/DDBJ whole genome shotgun (WGS) entry which is preliminary data.</text>
</comment>
<dbReference type="Gene3D" id="3.10.105.10">
    <property type="entry name" value="Dipeptide-binding Protein, Domain 3"/>
    <property type="match status" value="1"/>
</dbReference>
<proteinExistence type="inferred from homology"/>
<dbReference type="PANTHER" id="PTHR30290:SF9">
    <property type="entry name" value="OLIGOPEPTIDE-BINDING PROTEIN APPA"/>
    <property type="match status" value="1"/>
</dbReference>
<comment type="similarity">
    <text evidence="1">Belongs to the bacterial solute-binding protein 5 family.</text>
</comment>
<dbReference type="EMBL" id="DPVV01000296">
    <property type="protein sequence ID" value="HCL02548.1"/>
    <property type="molecule type" value="Genomic_DNA"/>
</dbReference>
<feature type="domain" description="Solute-binding protein family 5" evidence="5">
    <location>
        <begin position="126"/>
        <end position="528"/>
    </location>
</feature>
<dbReference type="Gene3D" id="3.40.190.10">
    <property type="entry name" value="Periplasmic binding protein-like II"/>
    <property type="match status" value="1"/>
</dbReference>
<gene>
    <name evidence="6" type="ORF">DHW61_09055</name>
</gene>
<dbReference type="AlphaFoldDB" id="A0A3D2X869"/>
<evidence type="ECO:0000313" key="7">
    <source>
        <dbReference type="Proteomes" id="UP000262969"/>
    </source>
</evidence>
<evidence type="ECO:0000313" key="6">
    <source>
        <dbReference type="EMBL" id="HCL02548.1"/>
    </source>
</evidence>
<name>A0A3D2X869_9FIRM</name>
<dbReference type="PROSITE" id="PS51257">
    <property type="entry name" value="PROKAR_LIPOPROTEIN"/>
    <property type="match status" value="1"/>
</dbReference>
<evidence type="ECO:0000256" key="2">
    <source>
        <dbReference type="ARBA" id="ARBA00022448"/>
    </source>
</evidence>
<dbReference type="Pfam" id="PF00496">
    <property type="entry name" value="SBP_bac_5"/>
    <property type="match status" value="1"/>
</dbReference>
<protein>
    <recommendedName>
        <fullName evidence="5">Solute-binding protein family 5 domain-containing protein</fullName>
    </recommendedName>
</protein>
<evidence type="ECO:0000256" key="1">
    <source>
        <dbReference type="ARBA" id="ARBA00005695"/>
    </source>
</evidence>
<sequence length="640" mass="71868">MKFTLKRILVITLCIAMAMSALAGCSKKADITTDNVNKDNANQGKTNTNPIDSGTILPGVENDLTMVVKGEVDNSKTLTTLIDVDASPAFNGNPYDTAGINWSLYPFVYDYLAYYTPFPERTFKTSLLESYEFKDKVLTMKLLPNLKWSDGSTLDATDLLTQFYCGVGRSTMWSYADSIEKVDNLTIRITFCTESQLILNVSLYQPIMTPDEIYGGFAEKYKDIAENYRTFNEDTKKYTFNDEGMTKLTAVNEEFLSYKPAPNEAIFSGQYIINKFNSSEILFTVNENYRKTPLITNIRGLRPGDSQSFSTAILAGEYTVENGGLNVDMSAQIDKKYANTMRKIYVPEMSSIGYTINVNNYPLNIPEVRKAISCATDRKALISIAEPGSFMGDTKNSPLLPSLQGTYTHSAFMDTLTDYGFDTAKAEELLSGIGWTKQNGKWLDDKGESPVISIATINSWPSFMMTAEAMSTMLTDFGFNIEFKPMEFGVWNDFTKSDEKMISCVFLAGADSYAHPWETYNGLFTSVRAGWPKVEPGHDIIMNAPTTGKEYNVTEMLNQLFNSNDVEKTKEITEEFMVLANDLSAYIPVIEKAAPFRIYDPKLSMADAELNTVQKSYYYYGNINTILTKMIKDDLLYFVK</sequence>
<dbReference type="GO" id="GO:0015833">
    <property type="term" value="P:peptide transport"/>
    <property type="evidence" value="ECO:0007669"/>
    <property type="project" value="TreeGrafter"/>
</dbReference>
<keyword evidence="2" id="KW-0813">Transport</keyword>